<gene>
    <name evidence="1" type="ORF">ENN90_02295</name>
</gene>
<protein>
    <submittedName>
        <fullName evidence="1">Uncharacterized protein</fullName>
    </submittedName>
</protein>
<sequence>MKILCFLGVLLLKACEAPDVQHYFKINNNANHTISYYVGESYPDTLIVQTKPILKTVQSNSSFKESDWGTWDERFSQIEGDTLSVFIFHTDTLNKYTWEEVREGYMILKRYDLSLEDLKQNNWTITYP</sequence>
<evidence type="ECO:0000313" key="1">
    <source>
        <dbReference type="EMBL" id="HDR50439.1"/>
    </source>
</evidence>
<dbReference type="EMBL" id="DSDK01000127">
    <property type="protein sequence ID" value="HDR50439.1"/>
    <property type="molecule type" value="Genomic_DNA"/>
</dbReference>
<comment type="caution">
    <text evidence="1">The sequence shown here is derived from an EMBL/GenBank/DDBJ whole genome shotgun (WGS) entry which is preliminary data.</text>
</comment>
<name>A0A831L9B9_9BACT</name>
<proteinExistence type="predicted"/>
<dbReference type="Proteomes" id="UP000886047">
    <property type="component" value="Unassembled WGS sequence"/>
</dbReference>
<accession>A0A831L9B9</accession>
<reference evidence="1" key="1">
    <citation type="journal article" date="2020" name="mSystems">
        <title>Genome- and Community-Level Interaction Insights into Carbon Utilization and Element Cycling Functions of Hydrothermarchaeota in Hydrothermal Sediment.</title>
        <authorList>
            <person name="Zhou Z."/>
            <person name="Liu Y."/>
            <person name="Xu W."/>
            <person name="Pan J."/>
            <person name="Luo Z.H."/>
            <person name="Li M."/>
        </authorList>
    </citation>
    <scope>NUCLEOTIDE SEQUENCE [LARGE SCALE GENOMIC DNA]</scope>
    <source>
        <strain evidence="1">SpSt-1217</strain>
    </source>
</reference>
<organism evidence="1">
    <name type="scientific">Mariniphaga anaerophila</name>
    <dbReference type="NCBI Taxonomy" id="1484053"/>
    <lineage>
        <taxon>Bacteria</taxon>
        <taxon>Pseudomonadati</taxon>
        <taxon>Bacteroidota</taxon>
        <taxon>Bacteroidia</taxon>
        <taxon>Marinilabiliales</taxon>
        <taxon>Prolixibacteraceae</taxon>
        <taxon>Mariniphaga</taxon>
    </lineage>
</organism>
<dbReference type="AlphaFoldDB" id="A0A831L9B9"/>